<protein>
    <submittedName>
        <fullName evidence="1">Uncharacterized protein</fullName>
    </submittedName>
</protein>
<evidence type="ECO:0000313" key="1">
    <source>
        <dbReference type="EMBL" id="MDC0743593.1"/>
    </source>
</evidence>
<sequence>MVVVLDLDNGDGEVRLVEKDDVRALAGVGDPVLACATLRGDAVGGEGELLADLAIEVPAGGRSRVAKYV</sequence>
<organism evidence="1 2">
    <name type="scientific">Polyangium mundeleinium</name>
    <dbReference type="NCBI Taxonomy" id="2995306"/>
    <lineage>
        <taxon>Bacteria</taxon>
        <taxon>Pseudomonadati</taxon>
        <taxon>Myxococcota</taxon>
        <taxon>Polyangia</taxon>
        <taxon>Polyangiales</taxon>
        <taxon>Polyangiaceae</taxon>
        <taxon>Polyangium</taxon>
    </lineage>
</organism>
<proteinExistence type="predicted"/>
<keyword evidence="2" id="KW-1185">Reference proteome</keyword>
<dbReference type="Proteomes" id="UP001221411">
    <property type="component" value="Unassembled WGS sequence"/>
</dbReference>
<name>A0ABT5EP28_9BACT</name>
<comment type="caution">
    <text evidence="1">The sequence shown here is derived from an EMBL/GenBank/DDBJ whole genome shotgun (WGS) entry which is preliminary data.</text>
</comment>
<evidence type="ECO:0000313" key="2">
    <source>
        <dbReference type="Proteomes" id="UP001221411"/>
    </source>
</evidence>
<dbReference type="EMBL" id="JAQNDO010000001">
    <property type="protein sequence ID" value="MDC0743593.1"/>
    <property type="molecule type" value="Genomic_DNA"/>
</dbReference>
<gene>
    <name evidence="1" type="ORF">POL67_19860</name>
</gene>
<accession>A0ABT5EP28</accession>
<reference evidence="1 2" key="1">
    <citation type="submission" date="2022-11" db="EMBL/GenBank/DDBJ databases">
        <title>Minimal conservation of predation-associated metabolite biosynthetic gene clusters underscores biosynthetic potential of Myxococcota including descriptions for ten novel species: Archangium lansinium sp. nov., Myxococcus landrumus sp. nov., Nannocystis bai.</title>
        <authorList>
            <person name="Ahearne A."/>
            <person name="Stevens C."/>
            <person name="Dowd S."/>
        </authorList>
    </citation>
    <scope>NUCLEOTIDE SEQUENCE [LARGE SCALE GENOMIC DNA]</scope>
    <source>
        <strain evidence="1 2">RJM3</strain>
    </source>
</reference>